<feature type="transmembrane region" description="Helical" evidence="1">
    <location>
        <begin position="390"/>
        <end position="407"/>
    </location>
</feature>
<organism evidence="2 3">
    <name type="scientific">Lentzea jiangxiensis</name>
    <dbReference type="NCBI Taxonomy" id="641025"/>
    <lineage>
        <taxon>Bacteria</taxon>
        <taxon>Bacillati</taxon>
        <taxon>Actinomycetota</taxon>
        <taxon>Actinomycetes</taxon>
        <taxon>Pseudonocardiales</taxon>
        <taxon>Pseudonocardiaceae</taxon>
        <taxon>Lentzea</taxon>
    </lineage>
</organism>
<feature type="transmembrane region" description="Helical" evidence="1">
    <location>
        <begin position="281"/>
        <end position="305"/>
    </location>
</feature>
<dbReference type="OrthoDB" id="3251757at2"/>
<dbReference type="STRING" id="641025.SAMN05421507_11412"/>
<dbReference type="InterPro" id="IPR046671">
    <property type="entry name" value="DUF6541"/>
</dbReference>
<sequence length="638" mass="67425">MGAFVVLAFILPGLAVGLALRLRGWTLAAAAPVLTFGTVALGTLVIGNLGIAWNLLSLALWTVVLAAVVGVVTWLVARRTGGEPLIEEPQRSLGENLVVLGGVVLGMAVGAATFLRGIGGTLSTVNQDWDAPYHGNAIRWISEHATALPSALAQIANLPAGTKYFYPNTYHALLAPLLDKAAGMPELLNLAALSVVLAWPLGIAAMALAWRMPPLGAAIAAAVSTWFTAFPYDSLWRGPLWPYVAGVALVPAVLAIARKILTTPGLTGPLGLALAVAGLTGLHTSLVFIAFVYLLMLALALALRFEPIDWRVSWKPLAITAVLGLVAVIPVMLPALVQSAGVTGAQWDEFASPAEGVGQTLLFSPVAAFPQWFLGLAAITGIILMIKHRVMLWVVAAFVVVGGMYAGTASLNNDLINTLSGPFYNDAWRFAALIPLAGAIAVGYCGFTVATALTAKLGSRVSPQRAAFVVPVAFGLAAVLVLGLLGKGAYIGRNAERLSETNNEGATVTRGEREAYQWLARHSKDRPVVNDRLDGSVWMYALAGVKPVEWTFYGADEKTNAGRITWHLQDIGKDPNVRKAINALGVKYAVVGAGYVRQNSRPAPGLMALERLPEVRKVYENPQATIYEFVEPGTGQSS</sequence>
<feature type="transmembrane region" description="Helical" evidence="1">
    <location>
        <begin position="187"/>
        <end position="209"/>
    </location>
</feature>
<feature type="transmembrane region" description="Helical" evidence="1">
    <location>
        <begin position="215"/>
        <end position="233"/>
    </location>
</feature>
<keyword evidence="1" id="KW-0812">Transmembrane</keyword>
<feature type="transmembrane region" description="Helical" evidence="1">
    <location>
        <begin position="240"/>
        <end position="261"/>
    </location>
</feature>
<feature type="transmembrane region" description="Helical" evidence="1">
    <location>
        <begin position="58"/>
        <end position="77"/>
    </location>
</feature>
<keyword evidence="1" id="KW-0472">Membrane</keyword>
<dbReference type="Proteomes" id="UP000199691">
    <property type="component" value="Unassembled WGS sequence"/>
</dbReference>
<feature type="transmembrane region" description="Helical" evidence="1">
    <location>
        <begin position="427"/>
        <end position="454"/>
    </location>
</feature>
<feature type="transmembrane region" description="Helical" evidence="1">
    <location>
        <begin position="25"/>
        <end position="46"/>
    </location>
</feature>
<keyword evidence="3" id="KW-1185">Reference proteome</keyword>
<feature type="transmembrane region" description="Helical" evidence="1">
    <location>
        <begin position="466"/>
        <end position="485"/>
    </location>
</feature>
<feature type="transmembrane region" description="Helical" evidence="1">
    <location>
        <begin position="361"/>
        <end position="383"/>
    </location>
</feature>
<evidence type="ECO:0000313" key="3">
    <source>
        <dbReference type="Proteomes" id="UP000199691"/>
    </source>
</evidence>
<name>A0A1H0VC75_9PSEU</name>
<feature type="transmembrane region" description="Helical" evidence="1">
    <location>
        <begin position="97"/>
        <end position="115"/>
    </location>
</feature>
<accession>A0A1H0VC75</accession>
<dbReference type="EMBL" id="FNIX01000014">
    <property type="protein sequence ID" value="SDP75944.1"/>
    <property type="molecule type" value="Genomic_DNA"/>
</dbReference>
<dbReference type="AlphaFoldDB" id="A0A1H0VC75"/>
<keyword evidence="1" id="KW-1133">Transmembrane helix</keyword>
<protein>
    <recommendedName>
        <fullName evidence="4">4-amino-4-deoxy-L-arabinose transferase</fullName>
    </recommendedName>
</protein>
<evidence type="ECO:0000256" key="1">
    <source>
        <dbReference type="SAM" id="Phobius"/>
    </source>
</evidence>
<proteinExistence type="predicted"/>
<dbReference type="Pfam" id="PF20176">
    <property type="entry name" value="DUF6541"/>
    <property type="match status" value="1"/>
</dbReference>
<evidence type="ECO:0008006" key="4">
    <source>
        <dbReference type="Google" id="ProtNLM"/>
    </source>
</evidence>
<reference evidence="3" key="1">
    <citation type="submission" date="2016-10" db="EMBL/GenBank/DDBJ databases">
        <authorList>
            <person name="Varghese N."/>
            <person name="Submissions S."/>
        </authorList>
    </citation>
    <scope>NUCLEOTIDE SEQUENCE [LARGE SCALE GENOMIC DNA]</scope>
    <source>
        <strain evidence="3">CGMCC 4.6609</strain>
    </source>
</reference>
<dbReference type="RefSeq" id="WP_090101664.1">
    <property type="nucleotide sequence ID" value="NZ_FNIX01000014.1"/>
</dbReference>
<feature type="transmembrane region" description="Helical" evidence="1">
    <location>
        <begin position="317"/>
        <end position="341"/>
    </location>
</feature>
<evidence type="ECO:0000313" key="2">
    <source>
        <dbReference type="EMBL" id="SDP75944.1"/>
    </source>
</evidence>
<gene>
    <name evidence="2" type="ORF">SAMN05421507_11412</name>
</gene>